<dbReference type="Proteomes" id="UP001054252">
    <property type="component" value="Unassembled WGS sequence"/>
</dbReference>
<comment type="caution">
    <text evidence="1">The sequence shown here is derived from an EMBL/GenBank/DDBJ whole genome shotgun (WGS) entry which is preliminary data.</text>
</comment>
<dbReference type="AlphaFoldDB" id="A0AAV5J2I6"/>
<protein>
    <submittedName>
        <fullName evidence="1">Uncharacterized protein</fullName>
    </submittedName>
</protein>
<keyword evidence="2" id="KW-1185">Reference proteome</keyword>
<reference evidence="1 2" key="1">
    <citation type="journal article" date="2021" name="Commun. Biol.">
        <title>The genome of Shorea leprosula (Dipterocarpaceae) highlights the ecological relevance of drought in aseasonal tropical rainforests.</title>
        <authorList>
            <person name="Ng K.K.S."/>
            <person name="Kobayashi M.J."/>
            <person name="Fawcett J.A."/>
            <person name="Hatakeyama M."/>
            <person name="Paape T."/>
            <person name="Ng C.H."/>
            <person name="Ang C.C."/>
            <person name="Tnah L.H."/>
            <person name="Lee C.T."/>
            <person name="Nishiyama T."/>
            <person name="Sese J."/>
            <person name="O'Brien M.J."/>
            <person name="Copetti D."/>
            <person name="Mohd Noor M.I."/>
            <person name="Ong R.C."/>
            <person name="Putra M."/>
            <person name="Sireger I.Z."/>
            <person name="Indrioko S."/>
            <person name="Kosugi Y."/>
            <person name="Izuno A."/>
            <person name="Isagi Y."/>
            <person name="Lee S.L."/>
            <person name="Shimizu K.K."/>
        </authorList>
    </citation>
    <scope>NUCLEOTIDE SEQUENCE [LARGE SCALE GENOMIC DNA]</scope>
    <source>
        <strain evidence="1">214</strain>
    </source>
</reference>
<sequence>MADTGLLNLQIQTKPYQHCSLNVYETNVEPPHPSAHLNGVIYLYVTSRHQVVLRDYQDEEILLNDVTSSHSATFTMPLFFLLPEYSEVYITSMLSRFDVDGETCECLSPVIARYAVPVARNRGLGTVVEVEITNCDYIDEKEIDKDMWFQKEQDQGDIGILEWDYTRERKVFEE</sequence>
<dbReference type="EMBL" id="BPVZ01000023">
    <property type="protein sequence ID" value="GKV05142.1"/>
    <property type="molecule type" value="Genomic_DNA"/>
</dbReference>
<organism evidence="1 2">
    <name type="scientific">Rubroshorea leprosula</name>
    <dbReference type="NCBI Taxonomy" id="152421"/>
    <lineage>
        <taxon>Eukaryota</taxon>
        <taxon>Viridiplantae</taxon>
        <taxon>Streptophyta</taxon>
        <taxon>Embryophyta</taxon>
        <taxon>Tracheophyta</taxon>
        <taxon>Spermatophyta</taxon>
        <taxon>Magnoliopsida</taxon>
        <taxon>eudicotyledons</taxon>
        <taxon>Gunneridae</taxon>
        <taxon>Pentapetalae</taxon>
        <taxon>rosids</taxon>
        <taxon>malvids</taxon>
        <taxon>Malvales</taxon>
        <taxon>Dipterocarpaceae</taxon>
        <taxon>Rubroshorea</taxon>
    </lineage>
</organism>
<evidence type="ECO:0000313" key="2">
    <source>
        <dbReference type="Proteomes" id="UP001054252"/>
    </source>
</evidence>
<proteinExistence type="predicted"/>
<accession>A0AAV5J2I6</accession>
<evidence type="ECO:0000313" key="1">
    <source>
        <dbReference type="EMBL" id="GKV05142.1"/>
    </source>
</evidence>
<name>A0AAV5J2I6_9ROSI</name>
<gene>
    <name evidence="1" type="ORF">SLEP1_g17184</name>
</gene>